<evidence type="ECO:0000313" key="2">
    <source>
        <dbReference type="EMBL" id="UOE41118.1"/>
    </source>
</evidence>
<dbReference type="RefSeq" id="WP_243549563.1">
    <property type="nucleotide sequence ID" value="NZ_CP094532.1"/>
</dbReference>
<evidence type="ECO:0000259" key="1">
    <source>
        <dbReference type="Pfam" id="PF01048"/>
    </source>
</evidence>
<dbReference type="SUPFAM" id="SSF53167">
    <property type="entry name" value="Purine and uridine phosphorylases"/>
    <property type="match status" value="1"/>
</dbReference>
<feature type="domain" description="Nucleoside phosphorylase" evidence="1">
    <location>
        <begin position="135"/>
        <end position="191"/>
    </location>
</feature>
<name>A0ABY4BPJ7_9FLAO</name>
<proteinExistence type="predicted"/>
<gene>
    <name evidence="2" type="ORF">MTP09_00280</name>
</gene>
<sequence>MKLTINGIEYSNPILVFALKSEAGNEFDDCEKIFTGIGKVNATFRLLKYLQNNKPDLIINLGTAGGFGFEKGEIVCCTQFIQRDMDVRELGFEMYKTPLSDDPIVLDYGLIINGLHKEICGTGDHFENAHSTDAYRVVDMEAYALALTAQREEIPFLCLKYISDGADDSAANDWTEEVKKAAKKLREVLAAI</sequence>
<reference evidence="2 3" key="1">
    <citation type="submission" date="2022-03" db="EMBL/GenBank/DDBJ databases">
        <title>Chryseobacterium sp. isolated from particulate matters in swine house.</title>
        <authorList>
            <person name="Won M."/>
            <person name="Kim S.-J."/>
            <person name="Kwon S.-W."/>
        </authorList>
    </citation>
    <scope>NUCLEOTIDE SEQUENCE [LARGE SCALE GENOMIC DNA]</scope>
    <source>
        <strain evidence="2 3">SC2-2</strain>
    </source>
</reference>
<dbReference type="Proteomes" id="UP000831460">
    <property type="component" value="Chromosome"/>
</dbReference>
<dbReference type="InterPro" id="IPR035994">
    <property type="entry name" value="Nucleoside_phosphorylase_sf"/>
</dbReference>
<organism evidence="2 3">
    <name type="scientific">Chryseobacterium suipulveris</name>
    <dbReference type="NCBI Taxonomy" id="2929800"/>
    <lineage>
        <taxon>Bacteria</taxon>
        <taxon>Pseudomonadati</taxon>
        <taxon>Bacteroidota</taxon>
        <taxon>Flavobacteriia</taxon>
        <taxon>Flavobacteriales</taxon>
        <taxon>Weeksellaceae</taxon>
        <taxon>Chryseobacterium group</taxon>
        <taxon>Chryseobacterium</taxon>
    </lineage>
</organism>
<dbReference type="InterPro" id="IPR000845">
    <property type="entry name" value="Nucleoside_phosphorylase_d"/>
</dbReference>
<keyword evidence="3" id="KW-1185">Reference proteome</keyword>
<feature type="domain" description="Nucleoside phosphorylase" evidence="1">
    <location>
        <begin position="35"/>
        <end position="107"/>
    </location>
</feature>
<protein>
    <submittedName>
        <fullName evidence="2">Nucleosidase</fullName>
    </submittedName>
</protein>
<dbReference type="Pfam" id="PF01048">
    <property type="entry name" value="PNP_UDP_1"/>
    <property type="match status" value="2"/>
</dbReference>
<dbReference type="EMBL" id="CP094532">
    <property type="protein sequence ID" value="UOE41118.1"/>
    <property type="molecule type" value="Genomic_DNA"/>
</dbReference>
<accession>A0ABY4BPJ7</accession>
<dbReference type="Gene3D" id="3.40.50.1580">
    <property type="entry name" value="Nucleoside phosphorylase domain"/>
    <property type="match status" value="1"/>
</dbReference>
<evidence type="ECO:0000313" key="3">
    <source>
        <dbReference type="Proteomes" id="UP000831460"/>
    </source>
</evidence>
<dbReference type="PANTHER" id="PTHR46832:SF1">
    <property type="entry name" value="5'-METHYLTHIOADENOSINE_S-ADENOSYLHOMOCYSTEINE NUCLEOSIDASE"/>
    <property type="match status" value="1"/>
</dbReference>
<dbReference type="PANTHER" id="PTHR46832">
    <property type="entry name" value="5'-METHYLTHIOADENOSINE/S-ADENOSYLHOMOCYSTEINE NUCLEOSIDASE"/>
    <property type="match status" value="1"/>
</dbReference>